<dbReference type="FunFam" id="3.20.20.100:FF:000005">
    <property type="entry name" value="NADP(H)-dependent aldo-keto reductase"/>
    <property type="match status" value="1"/>
</dbReference>
<keyword evidence="1" id="KW-0521">NADP</keyword>
<dbReference type="GO" id="GO:0016491">
    <property type="term" value="F:oxidoreductase activity"/>
    <property type="evidence" value="ECO:0007669"/>
    <property type="project" value="UniProtKB-KW"/>
</dbReference>
<dbReference type="Gene3D" id="3.20.20.100">
    <property type="entry name" value="NADP-dependent oxidoreductase domain"/>
    <property type="match status" value="1"/>
</dbReference>
<keyword evidence="5" id="KW-0175">Coiled coil</keyword>
<evidence type="ECO:0000256" key="2">
    <source>
        <dbReference type="ARBA" id="ARBA00023002"/>
    </source>
</evidence>
<comment type="caution">
    <text evidence="7">The sequence shown here is derived from an EMBL/GenBank/DDBJ whole genome shotgun (WGS) entry which is preliminary data.</text>
</comment>
<evidence type="ECO:0000256" key="4">
    <source>
        <dbReference type="ARBA" id="ARBA00070119"/>
    </source>
</evidence>
<evidence type="ECO:0000259" key="6">
    <source>
        <dbReference type="Pfam" id="PF00248"/>
    </source>
</evidence>
<evidence type="ECO:0000313" key="7">
    <source>
        <dbReference type="EMBL" id="MDQ9072508.1"/>
    </source>
</evidence>
<keyword evidence="2" id="KW-0560">Oxidoreductase</keyword>
<accession>A0AAW8JMM6</accession>
<dbReference type="PANTHER" id="PTHR43364:SF4">
    <property type="entry name" value="NAD(P)-LINKED OXIDOREDUCTASE SUPERFAMILY PROTEIN"/>
    <property type="match status" value="1"/>
</dbReference>
<feature type="coiled-coil region" evidence="5">
    <location>
        <begin position="150"/>
        <end position="177"/>
    </location>
</feature>
<dbReference type="SUPFAM" id="SSF51430">
    <property type="entry name" value="NAD(P)-linked oxidoreductase"/>
    <property type="match status" value="1"/>
</dbReference>
<sequence length="349" mass="39364">MKFNPLGQTGIQVPEICLGTMTFGEQNNQDEAFSQLSYALERDINFWDTAEMYPVPPKPETQGATETIIGNWFGKNGGRDKIFLASKIAGPQQGGSHIRDGYTRFVEQEIAQALDGSLKRLQTDYIDLYQLHWPQRPTNFFGQLGYGNQHHEQQQKLTALEETLAALSKEVEKGRIRHIGLSNETPWGTMKFLHLAESMGLEKIVSVQNPYNLLNRSYEVGLSEIAHYEKIGLLAYSPLAFGYLTGKFRHGARPANARITLFSRFSRYSNPQSEWATEQYALLAEKHGLSLAQMSLAFIKQQFFVTSTIIGATNLDQLKENIDAFDLVLPEEVLQGIEDIHRQQPNPAP</sequence>
<dbReference type="RefSeq" id="WP_308956304.1">
    <property type="nucleotide sequence ID" value="NZ_JASVDU010000123.1"/>
</dbReference>
<feature type="domain" description="NADP-dependent oxidoreductase" evidence="6">
    <location>
        <begin position="15"/>
        <end position="340"/>
    </location>
</feature>
<dbReference type="InterPro" id="IPR036812">
    <property type="entry name" value="NAD(P)_OxRdtase_dom_sf"/>
</dbReference>
<evidence type="ECO:0000256" key="5">
    <source>
        <dbReference type="SAM" id="Coils"/>
    </source>
</evidence>
<dbReference type="InterPro" id="IPR050523">
    <property type="entry name" value="AKR_Detox_Biosynth"/>
</dbReference>
<protein>
    <recommendedName>
        <fullName evidence="4">Protein tas</fullName>
    </recommendedName>
</protein>
<dbReference type="InterPro" id="IPR023210">
    <property type="entry name" value="NADP_OxRdtase_dom"/>
</dbReference>
<dbReference type="EMBL" id="JAVIDA010000021">
    <property type="protein sequence ID" value="MDQ9072508.1"/>
    <property type="molecule type" value="Genomic_DNA"/>
</dbReference>
<dbReference type="NCBIfam" id="NF007912">
    <property type="entry name" value="PRK10625.1"/>
    <property type="match status" value="1"/>
</dbReference>
<name>A0AAW8JMM6_9GAMM</name>
<reference evidence="7" key="1">
    <citation type="submission" date="2023-08" db="EMBL/GenBank/DDBJ databases">
        <title>Emergence of clinically-relevant ST2 carbapenem-resistant Acinetobacter baumannii strains in hospital sewages in Zhejiang, East of China.</title>
        <authorList>
            <person name="Kaichao C."/>
            <person name="Zhang R."/>
        </authorList>
    </citation>
    <scope>NUCLEOTIDE SEQUENCE</scope>
    <source>
        <strain evidence="7">M-SY-60</strain>
    </source>
</reference>
<dbReference type="PANTHER" id="PTHR43364">
    <property type="entry name" value="NADH-SPECIFIC METHYLGLYOXAL REDUCTASE-RELATED"/>
    <property type="match status" value="1"/>
</dbReference>
<evidence type="ECO:0000256" key="1">
    <source>
        <dbReference type="ARBA" id="ARBA00022857"/>
    </source>
</evidence>
<dbReference type="Proteomes" id="UP001243195">
    <property type="component" value="Unassembled WGS sequence"/>
</dbReference>
<evidence type="ECO:0000313" key="8">
    <source>
        <dbReference type="Proteomes" id="UP001243195"/>
    </source>
</evidence>
<evidence type="ECO:0000256" key="3">
    <source>
        <dbReference type="ARBA" id="ARBA00038157"/>
    </source>
</evidence>
<comment type="similarity">
    <text evidence="3">Belongs to the aldo/keto reductase family. Aldo/keto reductase 2 subfamily.</text>
</comment>
<organism evidence="7 8">
    <name type="scientific">Acinetobacter gerneri</name>
    <dbReference type="NCBI Taxonomy" id="202952"/>
    <lineage>
        <taxon>Bacteria</taxon>
        <taxon>Pseudomonadati</taxon>
        <taxon>Pseudomonadota</taxon>
        <taxon>Gammaproteobacteria</taxon>
        <taxon>Moraxellales</taxon>
        <taxon>Moraxellaceae</taxon>
        <taxon>Acinetobacter</taxon>
    </lineage>
</organism>
<dbReference type="CDD" id="cd19094">
    <property type="entry name" value="AKR_Tas-like"/>
    <property type="match status" value="1"/>
</dbReference>
<dbReference type="Pfam" id="PF00248">
    <property type="entry name" value="Aldo_ket_red"/>
    <property type="match status" value="1"/>
</dbReference>
<proteinExistence type="inferred from homology"/>
<gene>
    <name evidence="7" type="ORF">RFH51_13690</name>
</gene>
<dbReference type="AlphaFoldDB" id="A0AAW8JMM6"/>